<dbReference type="RefSeq" id="WP_013624282.1">
    <property type="nucleotide sequence ID" value="NC_015172.1"/>
</dbReference>
<dbReference type="STRING" id="645991.Sgly_1087"/>
<dbReference type="eggNOG" id="COG1843">
    <property type="taxonomic scope" value="Bacteria"/>
</dbReference>
<evidence type="ECO:0000256" key="2">
    <source>
        <dbReference type="ARBA" id="ARBA00022795"/>
    </source>
</evidence>
<keyword evidence="7" id="KW-1185">Reference proteome</keyword>
<accession>F0SU29</accession>
<dbReference type="KEGG" id="sgy:Sgly_1087"/>
<dbReference type="EMBL" id="CP002547">
    <property type="protein sequence ID" value="ADY55412.1"/>
    <property type="molecule type" value="Genomic_DNA"/>
</dbReference>
<evidence type="ECO:0000256" key="1">
    <source>
        <dbReference type="ARBA" id="ARBA00010577"/>
    </source>
</evidence>
<evidence type="ECO:0000313" key="7">
    <source>
        <dbReference type="Proteomes" id="UP000007488"/>
    </source>
</evidence>
<keyword evidence="6" id="KW-0969">Cilium</keyword>
<keyword evidence="2 3" id="KW-1005">Bacterial flagellum biogenesis</keyword>
<dbReference type="InterPro" id="IPR025963">
    <property type="entry name" value="FLgD_Tudor"/>
</dbReference>
<feature type="region of interest" description="Disordered" evidence="4">
    <location>
        <begin position="1"/>
        <end position="24"/>
    </location>
</feature>
<dbReference type="InterPro" id="IPR005648">
    <property type="entry name" value="FlgD"/>
</dbReference>
<keyword evidence="6" id="KW-0966">Cell projection</keyword>
<evidence type="ECO:0000256" key="4">
    <source>
        <dbReference type="SAM" id="MobiDB-lite"/>
    </source>
</evidence>
<evidence type="ECO:0000259" key="5">
    <source>
        <dbReference type="Pfam" id="PF13861"/>
    </source>
</evidence>
<dbReference type="Pfam" id="PF03963">
    <property type="entry name" value="FlgD"/>
    <property type="match status" value="1"/>
</dbReference>
<dbReference type="Proteomes" id="UP000007488">
    <property type="component" value="Chromosome"/>
</dbReference>
<dbReference type="AlphaFoldDB" id="F0SU29"/>
<comment type="similarity">
    <text evidence="1 3">Belongs to the FlgD family.</text>
</comment>
<comment type="function">
    <text evidence="3">Required for flagellar hook formation. May act as a scaffolding protein.</text>
</comment>
<organism evidence="6 7">
    <name type="scientific">Syntrophobotulus glycolicus (strain DSM 8271 / FlGlyR)</name>
    <dbReference type="NCBI Taxonomy" id="645991"/>
    <lineage>
        <taxon>Bacteria</taxon>
        <taxon>Bacillati</taxon>
        <taxon>Bacillota</taxon>
        <taxon>Clostridia</taxon>
        <taxon>Eubacteriales</taxon>
        <taxon>Desulfitobacteriaceae</taxon>
        <taxon>Syntrophobotulus</taxon>
    </lineage>
</organism>
<keyword evidence="6" id="KW-0282">Flagellum</keyword>
<proteinExistence type="inferred from homology"/>
<feature type="compositionally biased region" description="Low complexity" evidence="4">
    <location>
        <begin position="1"/>
        <end position="19"/>
    </location>
</feature>
<evidence type="ECO:0000256" key="3">
    <source>
        <dbReference type="RuleBase" id="RU362076"/>
    </source>
</evidence>
<dbReference type="HOGENOM" id="CLU_975586_0_0_9"/>
<dbReference type="OrthoDB" id="280334at2"/>
<reference evidence="6 7" key="1">
    <citation type="journal article" date="2011" name="Stand. Genomic Sci.">
        <title>Complete genome sequence of Syntrophobotulus glycolicus type strain (FlGlyR).</title>
        <authorList>
            <person name="Han C."/>
            <person name="Mwirichia R."/>
            <person name="Chertkov O."/>
            <person name="Held B."/>
            <person name="Lapidus A."/>
            <person name="Nolan M."/>
            <person name="Lucas S."/>
            <person name="Hammon N."/>
            <person name="Deshpande S."/>
            <person name="Cheng J.F."/>
            <person name="Tapia R."/>
            <person name="Goodwin L."/>
            <person name="Pitluck S."/>
            <person name="Huntemann M."/>
            <person name="Liolios K."/>
            <person name="Ivanova N."/>
            <person name="Pagani I."/>
            <person name="Mavromatis K."/>
            <person name="Ovchinikova G."/>
            <person name="Pati A."/>
            <person name="Chen A."/>
            <person name="Palaniappan K."/>
            <person name="Land M."/>
            <person name="Hauser L."/>
            <person name="Brambilla E.M."/>
            <person name="Rohde M."/>
            <person name="Spring S."/>
            <person name="Sikorski J."/>
            <person name="Goker M."/>
            <person name="Woyke T."/>
            <person name="Bristow J."/>
            <person name="Eisen J.A."/>
            <person name="Markowitz V."/>
            <person name="Hugenholtz P."/>
            <person name="Kyrpides N.C."/>
            <person name="Klenk H.P."/>
            <person name="Detter J.C."/>
        </authorList>
    </citation>
    <scope>NUCLEOTIDE SEQUENCE [LARGE SCALE GENOMIC DNA]</scope>
    <source>
        <strain evidence="7">DSM 8271 / FlGlyR</strain>
    </source>
</reference>
<protein>
    <recommendedName>
        <fullName evidence="3">Basal-body rod modification protein FlgD</fullName>
    </recommendedName>
</protein>
<evidence type="ECO:0000313" key="6">
    <source>
        <dbReference type="EMBL" id="ADY55412.1"/>
    </source>
</evidence>
<reference evidence="7" key="2">
    <citation type="submission" date="2011-02" db="EMBL/GenBank/DDBJ databases">
        <title>The complete genome of Syntrophobotulus glycolicus DSM 8271.</title>
        <authorList>
            <person name="Lucas S."/>
            <person name="Copeland A."/>
            <person name="Lapidus A."/>
            <person name="Bruce D."/>
            <person name="Goodwin L."/>
            <person name="Pitluck S."/>
            <person name="Kyrpides N."/>
            <person name="Mavromatis K."/>
            <person name="Pagani I."/>
            <person name="Ivanova N."/>
            <person name="Mikhailova N."/>
            <person name="Chertkov O."/>
            <person name="Held B."/>
            <person name="Detter J.C."/>
            <person name="Tapia R."/>
            <person name="Han C."/>
            <person name="Land M."/>
            <person name="Hauser L."/>
            <person name="Markowitz V."/>
            <person name="Cheng J.-F."/>
            <person name="Hugenholtz P."/>
            <person name="Woyke T."/>
            <person name="Wu D."/>
            <person name="Spring S."/>
            <person name="Schroeder M."/>
            <person name="Brambilla E."/>
            <person name="Klenk H.-P."/>
            <person name="Eisen J.A."/>
        </authorList>
    </citation>
    <scope>NUCLEOTIDE SEQUENCE [LARGE SCALE GENOMIC DNA]</scope>
    <source>
        <strain evidence="7">DSM 8271 / FlGlyR</strain>
    </source>
</reference>
<sequence length="263" mass="27841">MSVSSVNSTSYTTAGTASSRDTSTSLDKEDFLNLLVTQLKYQDPLNPSDSTEYVSQLAQFSLLEQMTNMNTSLEALEALTMTGKYITASVTGSSGETTTVEGTVDSVTMSNGEAALVVGGKSIELSDVCAVYDYDRSSLYSLSAMIGKSCEGYIYNAETLDVINVAGTIAGVVKGSYEDYALVDGVQCTLGSITSEDYRSADDEADYLNEHLGEEISATVVDSDGKEVEISGVLESATEEEDGSMTLIMNGVKIPVDGIYSIS</sequence>
<gene>
    <name evidence="6" type="ordered locus">Sgly_1087</name>
</gene>
<dbReference type="Pfam" id="PF13861">
    <property type="entry name" value="FLgD_tudor"/>
    <property type="match status" value="1"/>
</dbReference>
<name>F0SU29_SYNGF</name>
<dbReference type="GO" id="GO:0044781">
    <property type="term" value="P:bacterial-type flagellum organization"/>
    <property type="evidence" value="ECO:0007669"/>
    <property type="project" value="UniProtKB-UniRule"/>
</dbReference>
<feature type="domain" description="FlgD Tudor-like" evidence="5">
    <location>
        <begin position="75"/>
        <end position="128"/>
    </location>
</feature>